<evidence type="ECO:0000313" key="4">
    <source>
        <dbReference type="EMBL" id="RIH62831.1"/>
    </source>
</evidence>
<feature type="domain" description="FecR protein" evidence="2">
    <location>
        <begin position="123"/>
        <end position="213"/>
    </location>
</feature>
<dbReference type="Pfam" id="PF16344">
    <property type="entry name" value="FecR_C"/>
    <property type="match status" value="1"/>
</dbReference>
<feature type="domain" description="Protein FecR C-terminal" evidence="3">
    <location>
        <begin position="258"/>
        <end position="319"/>
    </location>
</feature>
<dbReference type="Gene3D" id="2.60.120.1440">
    <property type="match status" value="1"/>
</dbReference>
<proteinExistence type="predicted"/>
<evidence type="ECO:0000256" key="1">
    <source>
        <dbReference type="SAM" id="Phobius"/>
    </source>
</evidence>
<feature type="transmembrane region" description="Helical" evidence="1">
    <location>
        <begin position="81"/>
        <end position="102"/>
    </location>
</feature>
<protein>
    <submittedName>
        <fullName evidence="4">FecR family protein</fullName>
    </submittedName>
</protein>
<dbReference type="InterPro" id="IPR012373">
    <property type="entry name" value="Ferrdict_sens_TM"/>
</dbReference>
<reference evidence="4 5" key="1">
    <citation type="journal article" date="2015" name="Int. J. Syst. Evol. Microbiol.">
        <title>Mariniphaga sediminis sp. nov., isolated from coastal sediment.</title>
        <authorList>
            <person name="Wang F.Q."/>
            <person name="Shen Q.Y."/>
            <person name="Chen G.J."/>
            <person name="Du Z.J."/>
        </authorList>
    </citation>
    <scope>NUCLEOTIDE SEQUENCE [LARGE SCALE GENOMIC DNA]</scope>
    <source>
        <strain evidence="4 5">SY21</strain>
    </source>
</reference>
<dbReference type="PANTHER" id="PTHR30273">
    <property type="entry name" value="PERIPLASMIC SIGNAL SENSOR AND SIGMA FACTOR ACTIVATOR FECR-RELATED"/>
    <property type="match status" value="1"/>
</dbReference>
<evidence type="ECO:0000259" key="3">
    <source>
        <dbReference type="Pfam" id="PF16344"/>
    </source>
</evidence>
<accession>A0A399CWP3</accession>
<dbReference type="OrthoDB" id="1452822at2"/>
<comment type="caution">
    <text evidence="4">The sequence shown here is derived from an EMBL/GenBank/DDBJ whole genome shotgun (WGS) entry which is preliminary data.</text>
</comment>
<sequence>MTHNKKVFEELYKGNRSFSVISSVLTYFSQRKVEADVENIQKEEWGSICEDSNIPKAELKHVLYKLKYQILLEKTQRQKHLMIRISQIAAVLILPLALFFLFRDNKNVSDTVKQLSFVELHCPEGARTKFTLPDGSMGWLAGGSTVTYPTSFEKHRNISVEGEAFFSVERDEKHPFVVELNDFKVSVLGTEFNVLNYKDEPVSEVVVLSGLVEVSGKTKRFVKQLEPNKKLQLQKDKNKIYLSDVNARSYTSWIEGRLEFNNEYLESVCRKIERFYDVDVELNNKGLENNLFRANVKIGSLEELLKYMSTALPIKYELVDAKESADGKIMQRKLIISRE</sequence>
<keyword evidence="1" id="KW-0472">Membrane</keyword>
<organism evidence="4 5">
    <name type="scientific">Mariniphaga sediminis</name>
    <dbReference type="NCBI Taxonomy" id="1628158"/>
    <lineage>
        <taxon>Bacteria</taxon>
        <taxon>Pseudomonadati</taxon>
        <taxon>Bacteroidota</taxon>
        <taxon>Bacteroidia</taxon>
        <taxon>Marinilabiliales</taxon>
        <taxon>Prolixibacteraceae</taxon>
        <taxon>Mariniphaga</taxon>
    </lineage>
</organism>
<dbReference type="Pfam" id="PF04773">
    <property type="entry name" value="FecR"/>
    <property type="match status" value="1"/>
</dbReference>
<dbReference type="PANTHER" id="PTHR30273:SF2">
    <property type="entry name" value="PROTEIN FECR"/>
    <property type="match status" value="1"/>
</dbReference>
<dbReference type="Gene3D" id="3.55.50.30">
    <property type="match status" value="1"/>
</dbReference>
<evidence type="ECO:0000313" key="5">
    <source>
        <dbReference type="Proteomes" id="UP000266441"/>
    </source>
</evidence>
<gene>
    <name evidence="4" type="ORF">D1164_22830</name>
</gene>
<name>A0A399CWP3_9BACT</name>
<keyword evidence="1" id="KW-0812">Transmembrane</keyword>
<dbReference type="InterPro" id="IPR032508">
    <property type="entry name" value="FecR_C"/>
</dbReference>
<dbReference type="AlphaFoldDB" id="A0A399CWP3"/>
<dbReference type="GO" id="GO:0016989">
    <property type="term" value="F:sigma factor antagonist activity"/>
    <property type="evidence" value="ECO:0007669"/>
    <property type="project" value="TreeGrafter"/>
</dbReference>
<keyword evidence="1" id="KW-1133">Transmembrane helix</keyword>
<evidence type="ECO:0000259" key="2">
    <source>
        <dbReference type="Pfam" id="PF04773"/>
    </source>
</evidence>
<dbReference type="EMBL" id="QWET01000034">
    <property type="protein sequence ID" value="RIH62831.1"/>
    <property type="molecule type" value="Genomic_DNA"/>
</dbReference>
<keyword evidence="5" id="KW-1185">Reference proteome</keyword>
<dbReference type="InterPro" id="IPR006860">
    <property type="entry name" value="FecR"/>
</dbReference>
<dbReference type="PIRSF" id="PIRSF018266">
    <property type="entry name" value="FecR"/>
    <property type="match status" value="1"/>
</dbReference>
<dbReference type="Proteomes" id="UP000266441">
    <property type="component" value="Unassembled WGS sequence"/>
</dbReference>